<dbReference type="SUPFAM" id="SSF55729">
    <property type="entry name" value="Acyl-CoA N-acyltransferases (Nat)"/>
    <property type="match status" value="1"/>
</dbReference>
<feature type="non-terminal residue" evidence="1">
    <location>
        <position position="131"/>
    </location>
</feature>
<proteinExistence type="predicted"/>
<dbReference type="EMBL" id="JAAYEE010000154">
    <property type="protein sequence ID" value="NLW35639.1"/>
    <property type="molecule type" value="Genomic_DNA"/>
</dbReference>
<dbReference type="AlphaFoldDB" id="A0A971M4J9"/>
<reference evidence="1" key="2">
    <citation type="submission" date="2020-01" db="EMBL/GenBank/DDBJ databases">
        <authorList>
            <person name="Campanaro S."/>
        </authorList>
    </citation>
    <scope>NUCLEOTIDE SEQUENCE</scope>
    <source>
        <strain evidence="1">AS06rmzACSIP_7</strain>
    </source>
</reference>
<sequence length="131" mass="14923">MRTVRLSSLNDHFDWLKLAKEVEPLFGPMTYNPIFCEALRQAILDGNALCLTESDNNERNELFLGGIVISKEVNEILWFAVAQHGRGQKGGTVLLTEAMKRFDHMRPIVVTTFDKPFAFVQRPMNRLISSV</sequence>
<dbReference type="InterPro" id="IPR016181">
    <property type="entry name" value="Acyl_CoA_acyltransferase"/>
</dbReference>
<protein>
    <recommendedName>
        <fullName evidence="3">N-acetyltransferase domain-containing protein</fullName>
    </recommendedName>
</protein>
<organism evidence="1 2">
    <name type="scientific">Syntrophorhabdus aromaticivorans</name>
    <dbReference type="NCBI Taxonomy" id="328301"/>
    <lineage>
        <taxon>Bacteria</taxon>
        <taxon>Pseudomonadati</taxon>
        <taxon>Thermodesulfobacteriota</taxon>
        <taxon>Syntrophorhabdia</taxon>
        <taxon>Syntrophorhabdales</taxon>
        <taxon>Syntrophorhabdaceae</taxon>
        <taxon>Syntrophorhabdus</taxon>
    </lineage>
</organism>
<reference evidence="1" key="1">
    <citation type="journal article" date="2020" name="Biotechnol. Biofuels">
        <title>New insights from the biogas microbiome by comprehensive genome-resolved metagenomics of nearly 1600 species originating from multiple anaerobic digesters.</title>
        <authorList>
            <person name="Campanaro S."/>
            <person name="Treu L."/>
            <person name="Rodriguez-R L.M."/>
            <person name="Kovalovszki A."/>
            <person name="Ziels R.M."/>
            <person name="Maus I."/>
            <person name="Zhu X."/>
            <person name="Kougias P.G."/>
            <person name="Basile A."/>
            <person name="Luo G."/>
            <person name="Schluter A."/>
            <person name="Konstantinidis K.T."/>
            <person name="Angelidaki I."/>
        </authorList>
    </citation>
    <scope>NUCLEOTIDE SEQUENCE</scope>
    <source>
        <strain evidence="1">AS06rmzACSIP_7</strain>
    </source>
</reference>
<accession>A0A971M4J9</accession>
<dbReference type="Proteomes" id="UP000777265">
    <property type="component" value="Unassembled WGS sequence"/>
</dbReference>
<evidence type="ECO:0000313" key="1">
    <source>
        <dbReference type="EMBL" id="NLW35639.1"/>
    </source>
</evidence>
<evidence type="ECO:0000313" key="2">
    <source>
        <dbReference type="Proteomes" id="UP000777265"/>
    </source>
</evidence>
<evidence type="ECO:0008006" key="3">
    <source>
        <dbReference type="Google" id="ProtNLM"/>
    </source>
</evidence>
<gene>
    <name evidence="1" type="ORF">GXY80_09200</name>
</gene>
<comment type="caution">
    <text evidence="1">The sequence shown here is derived from an EMBL/GenBank/DDBJ whole genome shotgun (WGS) entry which is preliminary data.</text>
</comment>
<name>A0A971M4J9_9BACT</name>